<accession>A0A518BGR2</accession>
<sequence precursor="true">MIQSRTLPALAGALGALLLGSAPALADGWCHLTPWTLDGSEMTLFGSDVQLENGWAFVSSTGGQAVQVYRRQGATYVPTQLLTSPDGPESGDRFGKVIELDGDRLFVSATWADGAQVDQGRVHVFERSGSQWLAAGVIEAPAPAFQDRFGAALSADGDWLAVSTLEQAPTYDSRAFIYRHVDGNWQFDQLVSGLDTGIYNVELALRARPGGQTADLFVGQPGATSPQLESSAGAVRHFLLTSIGPFVGPTIQPGSLDAGDLFGCALDFDGDQLFVGAQNVDGIGFQDGAVHIYDVDTAPFLPTVQLAQVLSAPAHATNSKFGDALDVQGARLAVGARFAHVGEIAMPGLVHTFVRNDQGTWIVEETLLPTDVGDAGALGASVAVEGEHVLAGAYSTGTGPGLNPGAAFLFSLTSTTLAGGNAPADVLATAEIYWPSGGPTAGPSLAIDSPPVPGESSTLTVEGGEPFGVPFLFWGLAPTEVPFLGETLLVDLFYAQKLPILGANGSSSVSVGVPNDPSLHGAMLFLQAGVLHLFPQSGDGVEATNGLRLTVGY</sequence>
<dbReference type="InterPro" id="IPR013517">
    <property type="entry name" value="FG-GAP"/>
</dbReference>
<dbReference type="SUPFAM" id="SSF75011">
    <property type="entry name" value="3-carboxy-cis,cis-mucoante lactonizing enzyme"/>
    <property type="match status" value="1"/>
</dbReference>
<organism evidence="3 4">
    <name type="scientific">Engelhardtia mirabilis</name>
    <dbReference type="NCBI Taxonomy" id="2528011"/>
    <lineage>
        <taxon>Bacteria</taxon>
        <taxon>Pseudomonadati</taxon>
        <taxon>Planctomycetota</taxon>
        <taxon>Planctomycetia</taxon>
        <taxon>Planctomycetia incertae sedis</taxon>
        <taxon>Engelhardtia</taxon>
    </lineage>
</organism>
<feature type="signal peptide" evidence="2">
    <location>
        <begin position="1"/>
        <end position="26"/>
    </location>
</feature>
<protein>
    <submittedName>
        <fullName evidence="3">Uncharacterized protein</fullName>
    </submittedName>
</protein>
<dbReference type="KEGG" id="pbap:Pla133_12450"/>
<dbReference type="EMBL" id="CP036287">
    <property type="protein sequence ID" value="QDU66179.1"/>
    <property type="molecule type" value="Genomic_DNA"/>
</dbReference>
<dbReference type="Pfam" id="PF14312">
    <property type="entry name" value="FG-GAP_2"/>
    <property type="match status" value="1"/>
</dbReference>
<keyword evidence="1 2" id="KW-0732">Signal</keyword>
<evidence type="ECO:0000313" key="3">
    <source>
        <dbReference type="EMBL" id="QDU66179.1"/>
    </source>
</evidence>
<dbReference type="PANTHER" id="PTHR36220:SF1">
    <property type="entry name" value="GAMMA TUBULIN COMPLEX COMPONENT C-TERMINAL DOMAIN-CONTAINING PROTEIN"/>
    <property type="match status" value="1"/>
</dbReference>
<evidence type="ECO:0000313" key="4">
    <source>
        <dbReference type="Proteomes" id="UP000316921"/>
    </source>
</evidence>
<dbReference type="InterPro" id="IPR028994">
    <property type="entry name" value="Integrin_alpha_N"/>
</dbReference>
<dbReference type="Gene3D" id="2.130.10.130">
    <property type="entry name" value="Integrin alpha, N-terminal"/>
    <property type="match status" value="2"/>
</dbReference>
<gene>
    <name evidence="3" type="ORF">Pla133_12450</name>
</gene>
<feature type="chain" id="PRO_5022050432" evidence="2">
    <location>
        <begin position="27"/>
        <end position="553"/>
    </location>
</feature>
<dbReference type="RefSeq" id="WP_145063502.1">
    <property type="nucleotide sequence ID" value="NZ_CP036287.1"/>
</dbReference>
<proteinExistence type="predicted"/>
<dbReference type="AlphaFoldDB" id="A0A518BGR2"/>
<dbReference type="PANTHER" id="PTHR36220">
    <property type="entry name" value="UNNAMED PRODUCT"/>
    <property type="match status" value="1"/>
</dbReference>
<evidence type="ECO:0000256" key="1">
    <source>
        <dbReference type="ARBA" id="ARBA00022729"/>
    </source>
</evidence>
<name>A0A518BGR2_9BACT</name>
<evidence type="ECO:0000256" key="2">
    <source>
        <dbReference type="SAM" id="SignalP"/>
    </source>
</evidence>
<reference evidence="3 4" key="1">
    <citation type="submission" date="2019-02" db="EMBL/GenBank/DDBJ databases">
        <title>Deep-cultivation of Planctomycetes and their phenomic and genomic characterization uncovers novel biology.</title>
        <authorList>
            <person name="Wiegand S."/>
            <person name="Jogler M."/>
            <person name="Boedeker C."/>
            <person name="Pinto D."/>
            <person name="Vollmers J."/>
            <person name="Rivas-Marin E."/>
            <person name="Kohn T."/>
            <person name="Peeters S.H."/>
            <person name="Heuer A."/>
            <person name="Rast P."/>
            <person name="Oberbeckmann S."/>
            <person name="Bunk B."/>
            <person name="Jeske O."/>
            <person name="Meyerdierks A."/>
            <person name="Storesund J.E."/>
            <person name="Kallscheuer N."/>
            <person name="Luecker S."/>
            <person name="Lage O.M."/>
            <person name="Pohl T."/>
            <person name="Merkel B.J."/>
            <person name="Hornburger P."/>
            <person name="Mueller R.-W."/>
            <person name="Bruemmer F."/>
            <person name="Labrenz M."/>
            <person name="Spormann A.M."/>
            <person name="Op den Camp H."/>
            <person name="Overmann J."/>
            <person name="Amann R."/>
            <person name="Jetten M.S.M."/>
            <person name="Mascher T."/>
            <person name="Medema M.H."/>
            <person name="Devos D.P."/>
            <person name="Kaster A.-K."/>
            <person name="Ovreas L."/>
            <person name="Rohde M."/>
            <person name="Galperin M.Y."/>
            <person name="Jogler C."/>
        </authorList>
    </citation>
    <scope>NUCLEOTIDE SEQUENCE [LARGE SCALE GENOMIC DNA]</scope>
    <source>
        <strain evidence="3 4">Pla133</strain>
    </source>
</reference>
<dbReference type="Proteomes" id="UP000316921">
    <property type="component" value="Chromosome"/>
</dbReference>
<keyword evidence="4" id="KW-1185">Reference proteome</keyword>